<dbReference type="VEuPathDB" id="FungiDB:PV06_07271"/>
<accession>A0A0D2BW98</accession>
<keyword evidence="2" id="KW-0812">Transmembrane</keyword>
<dbReference type="GeneID" id="27359345"/>
<dbReference type="OrthoDB" id="4161738at2759"/>
<keyword evidence="4" id="KW-1185">Reference proteome</keyword>
<evidence type="ECO:0000313" key="4">
    <source>
        <dbReference type="Proteomes" id="UP000053342"/>
    </source>
</evidence>
<name>A0A0D2BW98_9EURO</name>
<evidence type="ECO:0000256" key="1">
    <source>
        <dbReference type="SAM" id="MobiDB-lite"/>
    </source>
</evidence>
<gene>
    <name evidence="3" type="ORF">PV06_07271</name>
</gene>
<sequence length="231" mass="26239">MQLYNLTTRLQSVQRQPPGNLWSSYALFIFVACCCIGILVKLLKRREPRSIRSLQAENSLLPTTSKDLNRNLGQSDTVTKGNDKTYNAYLRYHHLGWQPVGGETMAPEKKSPSTKMTGGVARPDDDNTNQVRPRDGSNANNTETNADTAETQPEAEETQTQAKKSPFSEPCEPMPVEEEEPPWRRHSYPRDQTIPGPLRKDSTHHEMEHVPDEFHAGIIWRRRTIVFEGKA</sequence>
<reference evidence="3 4" key="1">
    <citation type="submission" date="2015-01" db="EMBL/GenBank/DDBJ databases">
        <title>The Genome Sequence of Exophiala oligosperma CBS72588.</title>
        <authorList>
            <consortium name="The Broad Institute Genomics Platform"/>
            <person name="Cuomo C."/>
            <person name="de Hoog S."/>
            <person name="Gorbushina A."/>
            <person name="Stielow B."/>
            <person name="Teixiera M."/>
            <person name="Abouelleil A."/>
            <person name="Chapman S.B."/>
            <person name="Priest M."/>
            <person name="Young S.K."/>
            <person name="Wortman J."/>
            <person name="Nusbaum C."/>
            <person name="Birren B."/>
        </authorList>
    </citation>
    <scope>NUCLEOTIDE SEQUENCE [LARGE SCALE GENOMIC DNA]</scope>
    <source>
        <strain evidence="3 4">CBS 72588</strain>
    </source>
</reference>
<dbReference type="HOGENOM" id="CLU_1199838_0_0_1"/>
<feature type="compositionally biased region" description="Low complexity" evidence="1">
    <location>
        <begin position="138"/>
        <end position="162"/>
    </location>
</feature>
<keyword evidence="2" id="KW-1133">Transmembrane helix</keyword>
<feature type="region of interest" description="Disordered" evidence="1">
    <location>
        <begin position="98"/>
        <end position="203"/>
    </location>
</feature>
<feature type="transmembrane region" description="Helical" evidence="2">
    <location>
        <begin position="22"/>
        <end position="43"/>
    </location>
</feature>
<keyword evidence="2" id="KW-0472">Membrane</keyword>
<evidence type="ECO:0000256" key="2">
    <source>
        <dbReference type="SAM" id="Phobius"/>
    </source>
</evidence>
<dbReference type="Proteomes" id="UP000053342">
    <property type="component" value="Unassembled WGS sequence"/>
</dbReference>
<protein>
    <submittedName>
        <fullName evidence="3">Uncharacterized protein</fullName>
    </submittedName>
</protein>
<organism evidence="3 4">
    <name type="scientific">Exophiala oligosperma</name>
    <dbReference type="NCBI Taxonomy" id="215243"/>
    <lineage>
        <taxon>Eukaryota</taxon>
        <taxon>Fungi</taxon>
        <taxon>Dikarya</taxon>
        <taxon>Ascomycota</taxon>
        <taxon>Pezizomycotina</taxon>
        <taxon>Eurotiomycetes</taxon>
        <taxon>Chaetothyriomycetidae</taxon>
        <taxon>Chaetothyriales</taxon>
        <taxon>Herpotrichiellaceae</taxon>
        <taxon>Exophiala</taxon>
    </lineage>
</organism>
<dbReference type="EMBL" id="KN847337">
    <property type="protein sequence ID" value="KIW41747.1"/>
    <property type="molecule type" value="Genomic_DNA"/>
</dbReference>
<dbReference type="RefSeq" id="XP_016261963.1">
    <property type="nucleotide sequence ID" value="XM_016408483.1"/>
</dbReference>
<proteinExistence type="predicted"/>
<dbReference type="AlphaFoldDB" id="A0A0D2BW98"/>
<evidence type="ECO:0000313" key="3">
    <source>
        <dbReference type="EMBL" id="KIW41747.1"/>
    </source>
</evidence>